<dbReference type="Gene3D" id="3.30.470.30">
    <property type="entry name" value="DNA ligase/mRNA capping enzyme"/>
    <property type="match status" value="1"/>
</dbReference>
<dbReference type="GO" id="GO:0006310">
    <property type="term" value="P:DNA recombination"/>
    <property type="evidence" value="ECO:0007669"/>
    <property type="project" value="InterPro"/>
</dbReference>
<feature type="region of interest" description="Disordered" evidence="6">
    <location>
        <begin position="715"/>
        <end position="773"/>
    </location>
</feature>
<gene>
    <name evidence="8" type="ORF">GGP41_007209</name>
</gene>
<evidence type="ECO:0000313" key="9">
    <source>
        <dbReference type="Proteomes" id="UP000624244"/>
    </source>
</evidence>
<dbReference type="GO" id="GO:0003677">
    <property type="term" value="F:DNA binding"/>
    <property type="evidence" value="ECO:0007669"/>
    <property type="project" value="InterPro"/>
</dbReference>
<dbReference type="InterPro" id="IPR012340">
    <property type="entry name" value="NA-bd_OB-fold"/>
</dbReference>
<dbReference type="InterPro" id="IPR012308">
    <property type="entry name" value="DNA_ligase_ATP-dep_N"/>
</dbReference>
<dbReference type="GO" id="GO:0005524">
    <property type="term" value="F:ATP binding"/>
    <property type="evidence" value="ECO:0007669"/>
    <property type="project" value="UniProtKB-KW"/>
</dbReference>
<evidence type="ECO:0000256" key="1">
    <source>
        <dbReference type="ARBA" id="ARBA00007572"/>
    </source>
</evidence>
<evidence type="ECO:0000259" key="7">
    <source>
        <dbReference type="PROSITE" id="PS50160"/>
    </source>
</evidence>
<dbReference type="EMBL" id="WNKQ01000001">
    <property type="protein sequence ID" value="KAF5854364.1"/>
    <property type="molecule type" value="Genomic_DNA"/>
</dbReference>
<dbReference type="GO" id="GO:0006297">
    <property type="term" value="P:nucleotide-excision repair, DNA gap filling"/>
    <property type="evidence" value="ECO:0007669"/>
    <property type="project" value="TreeGrafter"/>
</dbReference>
<keyword evidence="2" id="KW-0436">Ligase</keyword>
<feature type="compositionally biased region" description="Basic and acidic residues" evidence="6">
    <location>
        <begin position="876"/>
        <end position="885"/>
    </location>
</feature>
<dbReference type="Gene3D" id="1.10.3260.10">
    <property type="entry name" value="DNA ligase, ATP-dependent, N-terminal domain"/>
    <property type="match status" value="1"/>
</dbReference>
<name>A0A8H5ZSK3_COCSA</name>
<evidence type="ECO:0000256" key="5">
    <source>
        <dbReference type="ARBA" id="ARBA00023242"/>
    </source>
</evidence>
<comment type="caution">
    <text evidence="8">The sequence shown here is derived from an EMBL/GenBank/DDBJ whole genome shotgun (WGS) entry which is preliminary data.</text>
</comment>
<dbReference type="PANTHER" id="PTHR45997:SF2">
    <property type="entry name" value="ATP DEPENDENT DNA LIGASE DOMAIN PROTEIN (AFU_ORTHOLOGUE AFUA_5G02430)"/>
    <property type="match status" value="1"/>
</dbReference>
<feature type="domain" description="ATP-dependent DNA ligase family profile" evidence="7">
    <location>
        <begin position="385"/>
        <end position="539"/>
    </location>
</feature>
<accession>A0A8H5ZSK3</accession>
<dbReference type="GO" id="GO:0003910">
    <property type="term" value="F:DNA ligase (ATP) activity"/>
    <property type="evidence" value="ECO:0007669"/>
    <property type="project" value="InterPro"/>
</dbReference>
<dbReference type="InterPro" id="IPR036599">
    <property type="entry name" value="DNA_ligase_N_sf"/>
</dbReference>
<proteinExistence type="inferred from homology"/>
<dbReference type="Pfam" id="PF01068">
    <property type="entry name" value="DNA_ligase_A_M"/>
    <property type="match status" value="1"/>
</dbReference>
<dbReference type="SUPFAM" id="SSF56091">
    <property type="entry name" value="DNA ligase/mRNA capping enzyme, catalytic domain"/>
    <property type="match status" value="1"/>
</dbReference>
<keyword evidence="5" id="KW-0539">Nucleus</keyword>
<sequence length="885" mass="99921">MSLTFNAICSLLQDIENISTNGPQPPSKQKQEVIQHVVLDWFQNQRIALDDPDTDGGAVLSILLPHRRKDRVYGLQAPLLAKKLSRLLTFSHGQRTLFESWKTGTHGDLGAYIERTMKPWDGTFSSKPDITIKRVNCLLVQLAASCRFSDEKTRRNRDPGFDIDNELKNIITRLESWEAKWLVRLLLRDYCIIELDERVVTRHYHFLLPELLAFQNDYEAAFDVLKGELSCYPAVPESWEEEPMRVEAAKRLKARVGVKIGRPTFLKAWSFGNCFKLVGDGAWAAEVKYDGEYCEIHVDLENENSNLRIFSKNGKDATADRTALHGTIRNALRIGQPDSLFKKNCIVTGEMVVYSDKEKKILPFSKIRKYVTRSGSFRVTLNSSAVHQQEHLMIVFFDVLTVDDEPVLRHCLEDRRKILHKLIHVMPGRSKLSQWTLLDFKTGSGITDLKQTFARTLADRQEGLVLKPLQAPYLPLLSEQGQRQTGFFIKVKKDYLGDMGGERDLGDFAVIGASFDAQAATKTNLKPLHWTHFYLGCCVNRDAALLTGAKARFTVVATLSVEKCIPRFDAKYLNIQGYIRQTTLHESGATSEFDIINFRDHYYSRRMTVAFRNPLIVEILGGGFDKSPHTSFEMLRHPRVQKIHHDRTWEGAVTMQDLERMAQEKFSVPDADKLDGHARDVALLVEKYARVRNGPQETAVTGYTTQKMIQRMSPCPLRETPQSSPTEAESPVTSGGSQIQQIQSDTDTDTEIDTDRSTSDGSADKSVQAKGLRASRELRSCKSTFEQVTALVPDPQSLTAQEAASSTVNDSSLLSGVVTGKRRSLFEPISPPNIKRRRSRCPLQVTDGNWQGSRLDLHLDTSRKSGCISGEEGREEENTLPKVEK</sequence>
<evidence type="ECO:0000256" key="3">
    <source>
        <dbReference type="ARBA" id="ARBA00022741"/>
    </source>
</evidence>
<reference evidence="8" key="1">
    <citation type="submission" date="2019-11" db="EMBL/GenBank/DDBJ databases">
        <title>Bipolaris sorokiniana Genome sequencing.</title>
        <authorList>
            <person name="Wang H."/>
        </authorList>
    </citation>
    <scope>NUCLEOTIDE SEQUENCE</scope>
</reference>
<comment type="similarity">
    <text evidence="1">Belongs to the ATP-dependent DNA ligase family.</text>
</comment>
<dbReference type="GO" id="GO:0006303">
    <property type="term" value="P:double-strand break repair via nonhomologous end joining"/>
    <property type="evidence" value="ECO:0007669"/>
    <property type="project" value="TreeGrafter"/>
</dbReference>
<dbReference type="CDD" id="cd08039">
    <property type="entry name" value="Adenylation_DNA_ligase_Fungal"/>
    <property type="match status" value="1"/>
</dbReference>
<keyword evidence="3" id="KW-0547">Nucleotide-binding</keyword>
<dbReference type="InterPro" id="IPR012310">
    <property type="entry name" value="DNA_ligase_ATP-dep_cent"/>
</dbReference>
<dbReference type="Proteomes" id="UP000624244">
    <property type="component" value="Unassembled WGS sequence"/>
</dbReference>
<dbReference type="InterPro" id="IPR029710">
    <property type="entry name" value="LIG4"/>
</dbReference>
<dbReference type="Pfam" id="PF04675">
    <property type="entry name" value="DNA_ligase_A_N"/>
    <property type="match status" value="1"/>
</dbReference>
<organism evidence="8 9">
    <name type="scientific">Cochliobolus sativus</name>
    <name type="common">Common root rot and spot blotch fungus</name>
    <name type="synonym">Bipolaris sorokiniana</name>
    <dbReference type="NCBI Taxonomy" id="45130"/>
    <lineage>
        <taxon>Eukaryota</taxon>
        <taxon>Fungi</taxon>
        <taxon>Dikarya</taxon>
        <taxon>Ascomycota</taxon>
        <taxon>Pezizomycotina</taxon>
        <taxon>Dothideomycetes</taxon>
        <taxon>Pleosporomycetidae</taxon>
        <taxon>Pleosporales</taxon>
        <taxon>Pleosporineae</taxon>
        <taxon>Pleosporaceae</taxon>
        <taxon>Bipolaris</taxon>
    </lineage>
</organism>
<evidence type="ECO:0000256" key="4">
    <source>
        <dbReference type="ARBA" id="ARBA00022840"/>
    </source>
</evidence>
<protein>
    <recommendedName>
        <fullName evidence="7">ATP-dependent DNA ligase family profile domain-containing protein</fullName>
    </recommendedName>
</protein>
<dbReference type="Gene3D" id="2.40.50.140">
    <property type="entry name" value="Nucleic acid-binding proteins"/>
    <property type="match status" value="1"/>
</dbReference>
<evidence type="ECO:0000256" key="2">
    <source>
        <dbReference type="ARBA" id="ARBA00022598"/>
    </source>
</evidence>
<keyword evidence="4" id="KW-0067">ATP-binding</keyword>
<dbReference type="PROSITE" id="PS50160">
    <property type="entry name" value="DNA_LIGASE_A3"/>
    <property type="match status" value="1"/>
</dbReference>
<feature type="region of interest" description="Disordered" evidence="6">
    <location>
        <begin position="861"/>
        <end position="885"/>
    </location>
</feature>
<dbReference type="AlphaFoldDB" id="A0A8H5ZSK3"/>
<feature type="compositionally biased region" description="Low complexity" evidence="6">
    <location>
        <begin position="733"/>
        <end position="745"/>
    </location>
</feature>
<dbReference type="PANTHER" id="PTHR45997">
    <property type="entry name" value="DNA LIGASE 4"/>
    <property type="match status" value="1"/>
</dbReference>
<dbReference type="GO" id="GO:0032807">
    <property type="term" value="C:DNA ligase IV complex"/>
    <property type="evidence" value="ECO:0007669"/>
    <property type="project" value="TreeGrafter"/>
</dbReference>
<evidence type="ECO:0000256" key="6">
    <source>
        <dbReference type="SAM" id="MobiDB-lite"/>
    </source>
</evidence>
<evidence type="ECO:0000313" key="8">
    <source>
        <dbReference type="EMBL" id="KAF5854364.1"/>
    </source>
</evidence>